<evidence type="ECO:0000256" key="2">
    <source>
        <dbReference type="ARBA" id="ARBA00022761"/>
    </source>
</evidence>
<dbReference type="PANTHER" id="PTHR23345:SF15">
    <property type="entry name" value="VITELLOGENIN 1-RELATED"/>
    <property type="match status" value="1"/>
</dbReference>
<dbReference type="PROSITE" id="PS51211">
    <property type="entry name" value="VITELLOGENIN"/>
    <property type="match status" value="1"/>
</dbReference>
<dbReference type="OrthoDB" id="6484170at2759"/>
<dbReference type="AlphaFoldDB" id="A0A6I9VV60"/>
<organism evidence="5 6">
    <name type="scientific">Pogonomyrmex barbatus</name>
    <name type="common">red harvester ant</name>
    <dbReference type="NCBI Taxonomy" id="144034"/>
    <lineage>
        <taxon>Eukaryota</taxon>
        <taxon>Metazoa</taxon>
        <taxon>Ecdysozoa</taxon>
        <taxon>Arthropoda</taxon>
        <taxon>Hexapoda</taxon>
        <taxon>Insecta</taxon>
        <taxon>Pterygota</taxon>
        <taxon>Neoptera</taxon>
        <taxon>Endopterygota</taxon>
        <taxon>Hymenoptera</taxon>
        <taxon>Apocrita</taxon>
        <taxon>Aculeata</taxon>
        <taxon>Formicoidea</taxon>
        <taxon>Formicidae</taxon>
        <taxon>Myrmicinae</taxon>
        <taxon>Pogonomyrmex</taxon>
    </lineage>
</organism>
<gene>
    <name evidence="6" type="primary">LOC105423775</name>
</gene>
<feature type="domain" description="Vitellogenin" evidence="4">
    <location>
        <begin position="16"/>
        <end position="380"/>
    </location>
</feature>
<protein>
    <submittedName>
        <fullName evidence="6">Apolipoprotein B-100-like</fullName>
    </submittedName>
</protein>
<dbReference type="Gene3D" id="2.30.230.10">
    <property type="entry name" value="Lipovitellin, beta-sheet shell regions, chain A"/>
    <property type="match status" value="1"/>
</dbReference>
<dbReference type="SUPFAM" id="SSF56968">
    <property type="entry name" value="Lipovitellin-phosvitin complex, beta-sheet shell regions"/>
    <property type="match status" value="1"/>
</dbReference>
<dbReference type="GeneID" id="105423775"/>
<dbReference type="Proteomes" id="UP000504615">
    <property type="component" value="Unplaced"/>
</dbReference>
<dbReference type="InterPro" id="IPR050733">
    <property type="entry name" value="Vitellogenin/Apolipophorin"/>
</dbReference>
<evidence type="ECO:0000259" key="4">
    <source>
        <dbReference type="PROSITE" id="PS51211"/>
    </source>
</evidence>
<keyword evidence="5" id="KW-1185">Reference proteome</keyword>
<dbReference type="RefSeq" id="XP_011631987.1">
    <property type="nucleotide sequence ID" value="XM_011633685.1"/>
</dbReference>
<accession>A0A6I9VV60</accession>
<name>A0A6I9VV60_9HYME</name>
<sequence length="380" mass="44169">MTQDGLQFSLERKFKYHEDIYYVYTYSVDVSTNLGYHPLSSRHSKNDSALHIDATLSVHFNSPCEGTLRILNASISHDRSTYNAEFPDHAGAEFKANLERHALRFTFDDGLIHELCPDRHEPVWALNIKRGVLSMLQNSMRRFDVDHRGDEMDIHGTCDTHYRLFEAKKTSLIVKKSKYLADCRDGPKFFSVVQSNPYRSPRKQHGQHGLFRSRSDCEITIDHNVYERVVCDEVQMLQPLSNGVKAGAKTESRTILQLIQETNFIHMFEEDESDDDEERNENNFVRDTSRIKRTTLLYDHAKTMKILHGELRTSRDLLKTMCRLANAEELQQRFSETFTKFVHSARFLDYTSLSQLFSRANSICKNGKYVTIALHVIFLR</sequence>
<reference evidence="6" key="1">
    <citation type="submission" date="2025-08" db="UniProtKB">
        <authorList>
            <consortium name="RefSeq"/>
        </authorList>
    </citation>
    <scope>IDENTIFICATION</scope>
</reference>
<dbReference type="GO" id="GO:0005319">
    <property type="term" value="F:lipid transporter activity"/>
    <property type="evidence" value="ECO:0007669"/>
    <property type="project" value="InterPro"/>
</dbReference>
<comment type="caution">
    <text evidence="3">Lacks conserved residue(s) required for the propagation of feature annotation.</text>
</comment>
<evidence type="ECO:0000313" key="5">
    <source>
        <dbReference type="Proteomes" id="UP000504615"/>
    </source>
</evidence>
<keyword evidence="2" id="KW-0758">Storage protein</keyword>
<dbReference type="KEGG" id="pbar:105423775"/>
<evidence type="ECO:0000256" key="1">
    <source>
        <dbReference type="ARBA" id="ARBA00022729"/>
    </source>
</evidence>
<dbReference type="Pfam" id="PF01347">
    <property type="entry name" value="Vitellogenin_N"/>
    <property type="match status" value="1"/>
</dbReference>
<evidence type="ECO:0000313" key="6">
    <source>
        <dbReference type="RefSeq" id="XP_011631987.1"/>
    </source>
</evidence>
<dbReference type="PANTHER" id="PTHR23345">
    <property type="entry name" value="VITELLOGENIN-RELATED"/>
    <property type="match status" value="1"/>
</dbReference>
<dbReference type="InterPro" id="IPR015819">
    <property type="entry name" value="Lipid_transp_b-sht_shell"/>
</dbReference>
<dbReference type="InterPro" id="IPR001747">
    <property type="entry name" value="Vitellogenin_N"/>
</dbReference>
<evidence type="ECO:0000256" key="3">
    <source>
        <dbReference type="PROSITE-ProRule" id="PRU00557"/>
    </source>
</evidence>
<dbReference type="InterPro" id="IPR015816">
    <property type="entry name" value="Vitellinogen_b-sht_N"/>
</dbReference>
<proteinExistence type="predicted"/>
<keyword evidence="1" id="KW-0732">Signal</keyword>